<reference evidence="3 4" key="1">
    <citation type="journal article" date="2014" name="Am. J. Bot.">
        <title>Genome assembly and annotation for red clover (Trifolium pratense; Fabaceae).</title>
        <authorList>
            <person name="Istvanek J."/>
            <person name="Jaros M."/>
            <person name="Krenek A."/>
            <person name="Repkova J."/>
        </authorList>
    </citation>
    <scope>NUCLEOTIDE SEQUENCE [LARGE SCALE GENOMIC DNA]</scope>
    <source>
        <strain evidence="4">cv. Tatra</strain>
        <tissue evidence="3">Young leaves</tissue>
    </source>
</reference>
<dbReference type="AlphaFoldDB" id="A0A2K3MYK1"/>
<dbReference type="PANTHER" id="PTHR12716:SF8">
    <property type="entry name" value="TRANSCRIPTION INITIATION FACTOR IIE SUBUNIT BETA"/>
    <property type="match status" value="1"/>
</dbReference>
<sequence>MALQQQLDRFKKQQEKCQSTLSSIAASKVGGRKPNTPVVAAVSTNGRNATTGIKFSKDTERLQHINSIRKAPVGAQMKRVIDLLLEAQIEVNREPIATHLGWSSGVGLGPWSMLLSRSQTRQAFTPEQINEACYVDMGANKDVFDSLRKNPKVNYDGQRFSYKAKYGLKDKTELLQLIRKYPEGIAVFDLKDAYPTVMEDMKALKAAGQIWLLSNFDAQDDIAYPNDPKVHIKVDDDLKQLFRSFELPRDMIDIEKDLQKNGMKPATNTAKRRSAAQIEGISSNKPKPRKKKSEISKRTKLTNAHLPELFQNLLK</sequence>
<dbReference type="Proteomes" id="UP000236291">
    <property type="component" value="Unassembled WGS sequence"/>
</dbReference>
<dbReference type="GO" id="GO:0006367">
    <property type="term" value="P:transcription initiation at RNA polymerase II promoter"/>
    <property type="evidence" value="ECO:0007669"/>
    <property type="project" value="InterPro"/>
</dbReference>
<dbReference type="GO" id="GO:0005673">
    <property type="term" value="C:transcription factor TFIIE complex"/>
    <property type="evidence" value="ECO:0007669"/>
    <property type="project" value="InterPro"/>
</dbReference>
<organism evidence="3 4">
    <name type="scientific">Trifolium pratense</name>
    <name type="common">Red clover</name>
    <dbReference type="NCBI Taxonomy" id="57577"/>
    <lineage>
        <taxon>Eukaryota</taxon>
        <taxon>Viridiplantae</taxon>
        <taxon>Streptophyta</taxon>
        <taxon>Embryophyta</taxon>
        <taxon>Tracheophyta</taxon>
        <taxon>Spermatophyta</taxon>
        <taxon>Magnoliopsida</taxon>
        <taxon>eudicotyledons</taxon>
        <taxon>Gunneridae</taxon>
        <taxon>Pentapetalae</taxon>
        <taxon>rosids</taxon>
        <taxon>fabids</taxon>
        <taxon>Fabales</taxon>
        <taxon>Fabaceae</taxon>
        <taxon>Papilionoideae</taxon>
        <taxon>50 kb inversion clade</taxon>
        <taxon>NPAAA clade</taxon>
        <taxon>Hologalegina</taxon>
        <taxon>IRL clade</taxon>
        <taxon>Trifolieae</taxon>
        <taxon>Trifolium</taxon>
    </lineage>
</organism>
<evidence type="ECO:0000256" key="1">
    <source>
        <dbReference type="SAM" id="MobiDB-lite"/>
    </source>
</evidence>
<dbReference type="GO" id="GO:0001097">
    <property type="term" value="F:TFIIH-class transcription factor complex binding"/>
    <property type="evidence" value="ECO:0007669"/>
    <property type="project" value="TreeGrafter"/>
</dbReference>
<protein>
    <submittedName>
        <fullName evidence="3">General transcription factor IIE subunit 2-like</fullName>
    </submittedName>
</protein>
<name>A0A2K3MYK1_TRIPR</name>
<dbReference type="InterPro" id="IPR016656">
    <property type="entry name" value="TFIIE-bsu"/>
</dbReference>
<feature type="region of interest" description="Disordered" evidence="1">
    <location>
        <begin position="259"/>
        <end position="301"/>
    </location>
</feature>
<evidence type="ECO:0000313" key="4">
    <source>
        <dbReference type="Proteomes" id="UP000236291"/>
    </source>
</evidence>
<proteinExistence type="predicted"/>
<accession>A0A2K3MYK1</accession>
<evidence type="ECO:0000259" key="2">
    <source>
        <dbReference type="Pfam" id="PF18121"/>
    </source>
</evidence>
<dbReference type="Pfam" id="PF18121">
    <property type="entry name" value="TFA2_Winged_2"/>
    <property type="match status" value="1"/>
</dbReference>
<comment type="caution">
    <text evidence="3">The sequence shown here is derived from an EMBL/GenBank/DDBJ whole genome shotgun (WGS) entry which is preliminary data.</text>
</comment>
<gene>
    <name evidence="3" type="ORF">L195_g019080</name>
</gene>
<feature type="domain" description="TFA2 Winged helix" evidence="2">
    <location>
        <begin position="169"/>
        <end position="226"/>
    </location>
</feature>
<reference evidence="3 4" key="2">
    <citation type="journal article" date="2017" name="Front. Plant Sci.">
        <title>Gene Classification and Mining of Molecular Markers Useful in Red Clover (Trifolium pratense) Breeding.</title>
        <authorList>
            <person name="Istvanek J."/>
            <person name="Dluhosova J."/>
            <person name="Dluhos P."/>
            <person name="Patkova L."/>
            <person name="Nedelnik J."/>
            <person name="Repkova J."/>
        </authorList>
    </citation>
    <scope>NUCLEOTIDE SEQUENCE [LARGE SCALE GENOMIC DNA]</scope>
    <source>
        <strain evidence="4">cv. Tatra</strain>
        <tissue evidence="3">Young leaves</tissue>
    </source>
</reference>
<evidence type="ECO:0000313" key="3">
    <source>
        <dbReference type="EMBL" id="PNX95883.1"/>
    </source>
</evidence>
<dbReference type="STRING" id="57577.A0A2K3MYK1"/>
<dbReference type="PANTHER" id="PTHR12716">
    <property type="entry name" value="TRANSCRIPTION INITIATION FACTOR IIE, BETA SUBUNIT"/>
    <property type="match status" value="1"/>
</dbReference>
<dbReference type="EMBL" id="ASHM01013924">
    <property type="protein sequence ID" value="PNX95883.1"/>
    <property type="molecule type" value="Genomic_DNA"/>
</dbReference>
<dbReference type="InterPro" id="IPR040501">
    <property type="entry name" value="TFA2_Winged_2"/>
</dbReference>